<evidence type="ECO:0000256" key="7">
    <source>
        <dbReference type="ARBA" id="ARBA00022670"/>
    </source>
</evidence>
<reference evidence="17 18" key="1">
    <citation type="submission" date="2018-10" db="EMBL/GenBank/DDBJ databases">
        <title>Marmoricola sp. 4Q3S-7 whole genome shotgun sequence.</title>
        <authorList>
            <person name="Li F."/>
        </authorList>
    </citation>
    <scope>NUCLEOTIDE SEQUENCE [LARGE SCALE GENOMIC DNA]</scope>
    <source>
        <strain evidence="17 18">4Q3S-7</strain>
    </source>
</reference>
<dbReference type="GO" id="GO:0016020">
    <property type="term" value="C:membrane"/>
    <property type="evidence" value="ECO:0007669"/>
    <property type="project" value="TreeGrafter"/>
</dbReference>
<dbReference type="SUPFAM" id="SSF63737">
    <property type="entry name" value="Leukotriene A4 hydrolase N-terminal domain"/>
    <property type="match status" value="1"/>
</dbReference>
<dbReference type="EC" id="3.4.11.2" evidence="4"/>
<evidence type="ECO:0000259" key="14">
    <source>
        <dbReference type="Pfam" id="PF01433"/>
    </source>
</evidence>
<dbReference type="GO" id="GO:0006508">
    <property type="term" value="P:proteolysis"/>
    <property type="evidence" value="ECO:0007669"/>
    <property type="project" value="UniProtKB-KW"/>
</dbReference>
<dbReference type="InterPro" id="IPR014782">
    <property type="entry name" value="Peptidase_M1_dom"/>
</dbReference>
<evidence type="ECO:0000256" key="11">
    <source>
        <dbReference type="ARBA" id="ARBA00023049"/>
    </source>
</evidence>
<dbReference type="PRINTS" id="PR00756">
    <property type="entry name" value="ALADIPTASE"/>
</dbReference>
<dbReference type="GO" id="GO:0016285">
    <property type="term" value="F:alanyl aminopeptidase activity"/>
    <property type="evidence" value="ECO:0007669"/>
    <property type="project" value="UniProtKB-EC"/>
</dbReference>
<keyword evidence="8" id="KW-0479">Metal-binding</keyword>
<keyword evidence="11" id="KW-0482">Metalloprotease</keyword>
<evidence type="ECO:0000256" key="3">
    <source>
        <dbReference type="ARBA" id="ARBA00010136"/>
    </source>
</evidence>
<dbReference type="AlphaFoldDB" id="A0A3L8P0H7"/>
<dbReference type="CDD" id="cd09602">
    <property type="entry name" value="M1_APN"/>
    <property type="match status" value="1"/>
</dbReference>
<dbReference type="GO" id="GO:0070006">
    <property type="term" value="F:metalloaminopeptidase activity"/>
    <property type="evidence" value="ECO:0007669"/>
    <property type="project" value="TreeGrafter"/>
</dbReference>
<evidence type="ECO:0000256" key="10">
    <source>
        <dbReference type="ARBA" id="ARBA00022833"/>
    </source>
</evidence>
<feature type="domain" description="Aminopeptidase N-like N-terminal" evidence="16">
    <location>
        <begin position="121"/>
        <end position="178"/>
    </location>
</feature>
<dbReference type="Gene3D" id="2.60.40.1730">
    <property type="entry name" value="tricorn interacting facor f3 domain"/>
    <property type="match status" value="1"/>
</dbReference>
<evidence type="ECO:0000256" key="12">
    <source>
        <dbReference type="ARBA" id="ARBA00029811"/>
    </source>
</evidence>
<dbReference type="NCBIfam" id="TIGR02412">
    <property type="entry name" value="pepN_strep_liv"/>
    <property type="match status" value="1"/>
</dbReference>
<keyword evidence="6 17" id="KW-0031">Aminopeptidase</keyword>
<evidence type="ECO:0000256" key="5">
    <source>
        <dbReference type="ARBA" id="ARBA00015611"/>
    </source>
</evidence>
<feature type="domain" description="Peptidase M1 membrane alanine aminopeptidase" evidence="14">
    <location>
        <begin position="221"/>
        <end position="434"/>
    </location>
</feature>
<dbReference type="InterPro" id="IPR024571">
    <property type="entry name" value="ERAP1-like_C_dom"/>
</dbReference>
<dbReference type="GO" id="GO:0042277">
    <property type="term" value="F:peptide binding"/>
    <property type="evidence" value="ECO:0007669"/>
    <property type="project" value="TreeGrafter"/>
</dbReference>
<evidence type="ECO:0000256" key="9">
    <source>
        <dbReference type="ARBA" id="ARBA00022801"/>
    </source>
</evidence>
<evidence type="ECO:0000256" key="8">
    <source>
        <dbReference type="ARBA" id="ARBA00022723"/>
    </source>
</evidence>
<dbReference type="Gene3D" id="1.10.390.10">
    <property type="entry name" value="Neutral Protease Domain 2"/>
    <property type="match status" value="1"/>
</dbReference>
<keyword evidence="10" id="KW-0862">Zinc</keyword>
<gene>
    <name evidence="17" type="primary">pepN</name>
    <name evidence="17" type="ORF">D9V37_14140</name>
</gene>
<dbReference type="InterPro" id="IPR045357">
    <property type="entry name" value="Aminopeptidase_N-like_N"/>
</dbReference>
<organism evidence="17 18">
    <name type="scientific">Nocardioides mangrovicus</name>
    <dbReference type="NCBI Taxonomy" id="2478913"/>
    <lineage>
        <taxon>Bacteria</taxon>
        <taxon>Bacillati</taxon>
        <taxon>Actinomycetota</taxon>
        <taxon>Actinomycetes</taxon>
        <taxon>Propionibacteriales</taxon>
        <taxon>Nocardioidaceae</taxon>
        <taxon>Nocardioides</taxon>
    </lineage>
</organism>
<dbReference type="Pfam" id="PF01433">
    <property type="entry name" value="Peptidase_M1"/>
    <property type="match status" value="1"/>
</dbReference>
<evidence type="ECO:0000256" key="13">
    <source>
        <dbReference type="ARBA" id="ARBA00031533"/>
    </source>
</evidence>
<keyword evidence="18" id="KW-1185">Reference proteome</keyword>
<dbReference type="Proteomes" id="UP000281708">
    <property type="component" value="Unassembled WGS sequence"/>
</dbReference>
<dbReference type="InterPro" id="IPR012778">
    <property type="entry name" value="Pept_M1_aminopeptidase"/>
</dbReference>
<proteinExistence type="inferred from homology"/>
<dbReference type="GO" id="GO:0008270">
    <property type="term" value="F:zinc ion binding"/>
    <property type="evidence" value="ECO:0007669"/>
    <property type="project" value="InterPro"/>
</dbReference>
<dbReference type="EMBL" id="RDBE01000009">
    <property type="protein sequence ID" value="RLV48511.1"/>
    <property type="molecule type" value="Genomic_DNA"/>
</dbReference>
<dbReference type="GO" id="GO:0005737">
    <property type="term" value="C:cytoplasm"/>
    <property type="evidence" value="ECO:0007669"/>
    <property type="project" value="TreeGrafter"/>
</dbReference>
<dbReference type="InterPro" id="IPR001930">
    <property type="entry name" value="Peptidase_M1"/>
</dbReference>
<evidence type="ECO:0000256" key="4">
    <source>
        <dbReference type="ARBA" id="ARBA00012564"/>
    </source>
</evidence>
<protein>
    <recommendedName>
        <fullName evidence="5">Aminopeptidase N</fullName>
        <ecNumber evidence="4">3.4.11.2</ecNumber>
    </recommendedName>
    <alternativeName>
        <fullName evidence="12">Alanine aminopeptidase</fullName>
    </alternativeName>
    <alternativeName>
        <fullName evidence="13">Lysyl aminopeptidase</fullName>
    </alternativeName>
</protein>
<dbReference type="GO" id="GO:0005615">
    <property type="term" value="C:extracellular space"/>
    <property type="evidence" value="ECO:0007669"/>
    <property type="project" value="TreeGrafter"/>
</dbReference>
<keyword evidence="7" id="KW-0645">Protease</keyword>
<dbReference type="InterPro" id="IPR042097">
    <property type="entry name" value="Aminopeptidase_N-like_N_sf"/>
</dbReference>
<comment type="cofactor">
    <cofactor evidence="2">
        <name>Zn(2+)</name>
        <dbReference type="ChEBI" id="CHEBI:29105"/>
    </cofactor>
</comment>
<keyword evidence="9 17" id="KW-0378">Hydrolase</keyword>
<evidence type="ECO:0000313" key="18">
    <source>
        <dbReference type="Proteomes" id="UP000281708"/>
    </source>
</evidence>
<dbReference type="Pfam" id="PF11838">
    <property type="entry name" value="ERAP1_C"/>
    <property type="match status" value="1"/>
</dbReference>
<dbReference type="InterPro" id="IPR050344">
    <property type="entry name" value="Peptidase_M1_aminopeptidases"/>
</dbReference>
<dbReference type="Pfam" id="PF17900">
    <property type="entry name" value="Peptidase_M1_N"/>
    <property type="match status" value="1"/>
</dbReference>
<evidence type="ECO:0000259" key="15">
    <source>
        <dbReference type="Pfam" id="PF11838"/>
    </source>
</evidence>
<dbReference type="GO" id="GO:0043171">
    <property type="term" value="P:peptide catabolic process"/>
    <property type="evidence" value="ECO:0007669"/>
    <property type="project" value="TreeGrafter"/>
</dbReference>
<evidence type="ECO:0000313" key="17">
    <source>
        <dbReference type="EMBL" id="RLV48511.1"/>
    </source>
</evidence>
<dbReference type="RefSeq" id="WP_121806833.1">
    <property type="nucleotide sequence ID" value="NZ_RDBE01000009.1"/>
</dbReference>
<feature type="domain" description="ERAP1-like C-terminal" evidence="15">
    <location>
        <begin position="490"/>
        <end position="779"/>
    </location>
</feature>
<comment type="catalytic activity">
    <reaction evidence="1">
        <text>Release of an N-terminal amino acid, Xaa-|-Yaa- from a peptide, amide or arylamide. Xaa is preferably Ala, but may be most amino acids including Pro (slow action). When a terminal hydrophobic residue is followed by a prolyl residue, the two may be released as an intact Xaa-Pro dipeptide.</text>
        <dbReference type="EC" id="3.4.11.2"/>
    </reaction>
</comment>
<name>A0A3L8P0H7_9ACTN</name>
<dbReference type="SUPFAM" id="SSF55486">
    <property type="entry name" value="Metalloproteases ('zincins'), catalytic domain"/>
    <property type="match status" value="1"/>
</dbReference>
<sequence length="790" mass="86489">MPSLTQDEARERAALLEVESYTVDLDLDAGETFRCRTTVRFGCRRPGAASFAELAEALEVSAVLNGREVEVTEGRIALPDLGADNTLVVEALMPCGTSGDAMHRYVDPADGATYLCAFLGGDVAHRVFACFDQPDLKASFALSVTAPSGWTVLGNGREIATDDGRRVFSPTPPISTYLFVVCAGPFASVRWEHAGLPFGWHARASLGAALERDAEELRRMTEAYFDHYTGVFDEPYAFDCYDQVMAPGLNWGALETPGCVTFRDEFLSPAPPSVSERRHRAMVVAHEMAHMWFGDLATPVWWEDIWLNESFADYMGFEVAHRHAGLGATLPEFTVGQAWWGRAADRRRSTHPVAPAAGSVRDADAGFEATDQITYAKGNAVVRQLATWMGEAAFLRGVNRYLSSHRFANATLADFLTALDAVSEHDVRSWAEAWLRTTGYDTLRVLREDGGPVLVREGSRPHRVQVALDDEVRWVDVVAARTPLPPAAAVLPDAGGQTYASVRTDPGSWTTLWRDLGSRPLQQRAVLWDAALEMVVTGELAAQGAYDLAAEQLPVEPDPSVWEHVTRRLLRLLASALTIEELPAARGQLAGLARATASPELRTAADRLLARCSTRPEELEALLDGTDDPTLRWLLLTRLAALGALEASRIEDEATRRPSTSAVTGAARTRAALPSVEAKAAAWEVFSADDVDNRVFLAVAEGLWVPEHAELSAPYVERYLREAPDWARRRGQGFAREIGHAFPLQAVTDATVTQLREVLAGDVPSVLARAWNDQLDDLEQWLTVRSQPAL</sequence>
<evidence type="ECO:0000256" key="6">
    <source>
        <dbReference type="ARBA" id="ARBA00022438"/>
    </source>
</evidence>
<dbReference type="InterPro" id="IPR027268">
    <property type="entry name" value="Peptidase_M4/M1_CTD_sf"/>
</dbReference>
<evidence type="ECO:0000256" key="1">
    <source>
        <dbReference type="ARBA" id="ARBA00000098"/>
    </source>
</evidence>
<dbReference type="PANTHER" id="PTHR11533:SF174">
    <property type="entry name" value="PUROMYCIN-SENSITIVE AMINOPEPTIDASE-RELATED"/>
    <property type="match status" value="1"/>
</dbReference>
<evidence type="ECO:0000259" key="16">
    <source>
        <dbReference type="Pfam" id="PF17900"/>
    </source>
</evidence>
<comment type="similarity">
    <text evidence="3">Belongs to the peptidase M1 family.</text>
</comment>
<evidence type="ECO:0000256" key="2">
    <source>
        <dbReference type="ARBA" id="ARBA00001947"/>
    </source>
</evidence>
<comment type="caution">
    <text evidence="17">The sequence shown here is derived from an EMBL/GenBank/DDBJ whole genome shotgun (WGS) entry which is preliminary data.</text>
</comment>
<dbReference type="PANTHER" id="PTHR11533">
    <property type="entry name" value="PROTEASE M1 ZINC METALLOPROTEASE"/>
    <property type="match status" value="1"/>
</dbReference>
<accession>A0A3L8P0H7</accession>
<dbReference type="OrthoDB" id="3885507at2"/>